<dbReference type="InterPro" id="IPR003710">
    <property type="entry name" value="ApbA"/>
</dbReference>
<evidence type="ECO:0000256" key="1">
    <source>
        <dbReference type="ARBA" id="ARBA00004994"/>
    </source>
</evidence>
<dbReference type="EC" id="1.1.1.169" evidence="3 10"/>
<feature type="domain" description="Ketopantoate reductase N-terminal" evidence="11">
    <location>
        <begin position="7"/>
        <end position="154"/>
    </location>
</feature>
<protein>
    <recommendedName>
        <fullName evidence="4 10">2-dehydropantoate 2-reductase</fullName>
        <ecNumber evidence="3 10">1.1.1.169</ecNumber>
    </recommendedName>
    <alternativeName>
        <fullName evidence="8 10">Ketopantoate reductase</fullName>
    </alternativeName>
</protein>
<evidence type="ECO:0000256" key="5">
    <source>
        <dbReference type="ARBA" id="ARBA00022655"/>
    </source>
</evidence>
<dbReference type="InterPro" id="IPR013332">
    <property type="entry name" value="KPR_N"/>
</dbReference>
<evidence type="ECO:0000256" key="7">
    <source>
        <dbReference type="ARBA" id="ARBA00023002"/>
    </source>
</evidence>
<evidence type="ECO:0000256" key="6">
    <source>
        <dbReference type="ARBA" id="ARBA00022857"/>
    </source>
</evidence>
<dbReference type="OrthoDB" id="9793586at2"/>
<sequence length="310" mass="31707">MTRLAHVTIVGAGAMGCLFAARIATAGRQVMLVDSDTARVAALARDGVTVRDEQGEHHARVSACLAGDAPPTDLVILFTKGMHSEAAIRSVAHLAAGDTLALTLQNGLGNAEAIAGVFAADRILIGATDWPADLTGPTSVSTHGAGTIKLGAFADAPDAALRAVADLLAAAGLAASVDPTVRTAIWEKVAFNAALNTLAALTGLRVGQMNVAATRRIASAVVREAVETAAGEGVAVDPAAIEARIDHALAHHLHHKASMLQDREAGRRTEIESINGAIERIARAQGRDVPVTATLADLVRLVEAPAAIGD</sequence>
<dbReference type="PANTHER" id="PTHR21708:SF26">
    <property type="entry name" value="2-DEHYDROPANTOATE 2-REDUCTASE"/>
    <property type="match status" value="1"/>
</dbReference>
<evidence type="ECO:0000256" key="8">
    <source>
        <dbReference type="ARBA" id="ARBA00032024"/>
    </source>
</evidence>
<evidence type="ECO:0000256" key="10">
    <source>
        <dbReference type="RuleBase" id="RU362068"/>
    </source>
</evidence>
<organism evidence="13 14">
    <name type="scientific">Sphingomonas baiyangensis</name>
    <dbReference type="NCBI Taxonomy" id="2572576"/>
    <lineage>
        <taxon>Bacteria</taxon>
        <taxon>Pseudomonadati</taxon>
        <taxon>Pseudomonadota</taxon>
        <taxon>Alphaproteobacteria</taxon>
        <taxon>Sphingomonadales</taxon>
        <taxon>Sphingomonadaceae</taxon>
        <taxon>Sphingomonas</taxon>
    </lineage>
</organism>
<proteinExistence type="inferred from homology"/>
<dbReference type="GO" id="GO:0005737">
    <property type="term" value="C:cytoplasm"/>
    <property type="evidence" value="ECO:0007669"/>
    <property type="project" value="TreeGrafter"/>
</dbReference>
<evidence type="ECO:0000313" key="14">
    <source>
        <dbReference type="Proteomes" id="UP000309138"/>
    </source>
</evidence>
<dbReference type="GO" id="GO:0008677">
    <property type="term" value="F:2-dehydropantoate 2-reductase activity"/>
    <property type="evidence" value="ECO:0007669"/>
    <property type="project" value="UniProtKB-EC"/>
</dbReference>
<comment type="caution">
    <text evidence="13">The sequence shown here is derived from an EMBL/GenBank/DDBJ whole genome shotgun (WGS) entry which is preliminary data.</text>
</comment>
<dbReference type="Gene3D" id="1.10.1040.10">
    <property type="entry name" value="N-(1-d-carboxylethyl)-l-norvaline Dehydrogenase, domain 2"/>
    <property type="match status" value="1"/>
</dbReference>
<evidence type="ECO:0000313" key="13">
    <source>
        <dbReference type="EMBL" id="TKD50671.1"/>
    </source>
</evidence>
<comment type="function">
    <text evidence="10">Catalyzes the NADPH-dependent reduction of ketopantoate into pantoic acid.</text>
</comment>
<dbReference type="RefSeq" id="WP_136942615.1">
    <property type="nucleotide sequence ID" value="NZ_SWKR01000002.1"/>
</dbReference>
<dbReference type="EMBL" id="SWKR01000002">
    <property type="protein sequence ID" value="TKD50671.1"/>
    <property type="molecule type" value="Genomic_DNA"/>
</dbReference>
<dbReference type="PANTHER" id="PTHR21708">
    <property type="entry name" value="PROBABLE 2-DEHYDROPANTOATE 2-REDUCTASE"/>
    <property type="match status" value="1"/>
</dbReference>
<dbReference type="SUPFAM" id="SSF51735">
    <property type="entry name" value="NAD(P)-binding Rossmann-fold domains"/>
    <property type="match status" value="1"/>
</dbReference>
<comment type="pathway">
    <text evidence="1 10">Cofactor biosynthesis; (R)-pantothenate biosynthesis; (R)-pantoate from 3-methyl-2-oxobutanoate: step 2/2.</text>
</comment>
<evidence type="ECO:0000256" key="2">
    <source>
        <dbReference type="ARBA" id="ARBA00007870"/>
    </source>
</evidence>
<dbReference type="UniPathway" id="UPA00028">
    <property type="reaction ID" value="UER00004"/>
</dbReference>
<keyword evidence="14" id="KW-1185">Reference proteome</keyword>
<dbReference type="Gene3D" id="3.40.50.720">
    <property type="entry name" value="NAD(P)-binding Rossmann-like Domain"/>
    <property type="match status" value="1"/>
</dbReference>
<keyword evidence="6 10" id="KW-0521">NADP</keyword>
<dbReference type="Proteomes" id="UP000309138">
    <property type="component" value="Unassembled WGS sequence"/>
</dbReference>
<dbReference type="GO" id="GO:0015940">
    <property type="term" value="P:pantothenate biosynthetic process"/>
    <property type="evidence" value="ECO:0007669"/>
    <property type="project" value="UniProtKB-UniPathway"/>
</dbReference>
<keyword evidence="5 10" id="KW-0566">Pantothenate biosynthesis</keyword>
<dbReference type="AlphaFoldDB" id="A0A4U1L1F9"/>
<evidence type="ECO:0000256" key="9">
    <source>
        <dbReference type="ARBA" id="ARBA00048793"/>
    </source>
</evidence>
<gene>
    <name evidence="13" type="ORF">FBR43_07720</name>
</gene>
<name>A0A4U1L1F9_9SPHN</name>
<dbReference type="InterPro" id="IPR013328">
    <property type="entry name" value="6PGD_dom2"/>
</dbReference>
<dbReference type="Pfam" id="PF08546">
    <property type="entry name" value="ApbA_C"/>
    <property type="match status" value="1"/>
</dbReference>
<dbReference type="Pfam" id="PF02558">
    <property type="entry name" value="ApbA"/>
    <property type="match status" value="1"/>
</dbReference>
<evidence type="ECO:0000256" key="3">
    <source>
        <dbReference type="ARBA" id="ARBA00013014"/>
    </source>
</evidence>
<evidence type="ECO:0000256" key="4">
    <source>
        <dbReference type="ARBA" id="ARBA00019465"/>
    </source>
</evidence>
<dbReference type="NCBIfam" id="TIGR00745">
    <property type="entry name" value="apbA_panE"/>
    <property type="match status" value="1"/>
</dbReference>
<feature type="domain" description="Ketopantoate reductase C-terminal" evidence="12">
    <location>
        <begin position="181"/>
        <end position="303"/>
    </location>
</feature>
<dbReference type="InterPro" id="IPR013752">
    <property type="entry name" value="KPA_reductase"/>
</dbReference>
<dbReference type="InterPro" id="IPR008927">
    <property type="entry name" value="6-PGluconate_DH-like_C_sf"/>
</dbReference>
<comment type="catalytic activity">
    <reaction evidence="9 10">
        <text>(R)-pantoate + NADP(+) = 2-dehydropantoate + NADPH + H(+)</text>
        <dbReference type="Rhea" id="RHEA:16233"/>
        <dbReference type="ChEBI" id="CHEBI:11561"/>
        <dbReference type="ChEBI" id="CHEBI:15378"/>
        <dbReference type="ChEBI" id="CHEBI:15980"/>
        <dbReference type="ChEBI" id="CHEBI:57783"/>
        <dbReference type="ChEBI" id="CHEBI:58349"/>
        <dbReference type="EC" id="1.1.1.169"/>
    </reaction>
</comment>
<evidence type="ECO:0000259" key="11">
    <source>
        <dbReference type="Pfam" id="PF02558"/>
    </source>
</evidence>
<reference evidence="13 14" key="1">
    <citation type="submission" date="2019-04" db="EMBL/GenBank/DDBJ databases">
        <authorList>
            <person name="Yang Y."/>
            <person name="Wei D."/>
        </authorList>
    </citation>
    <scope>NUCLEOTIDE SEQUENCE [LARGE SCALE GENOMIC DNA]</scope>
    <source>
        <strain evidence="13 14">L-1-4w-11</strain>
    </source>
</reference>
<accession>A0A4U1L1F9</accession>
<dbReference type="SUPFAM" id="SSF48179">
    <property type="entry name" value="6-phosphogluconate dehydrogenase C-terminal domain-like"/>
    <property type="match status" value="1"/>
</dbReference>
<comment type="similarity">
    <text evidence="2 10">Belongs to the ketopantoate reductase family.</text>
</comment>
<dbReference type="PROSITE" id="PS51257">
    <property type="entry name" value="PROKAR_LIPOPROTEIN"/>
    <property type="match status" value="1"/>
</dbReference>
<dbReference type="InterPro" id="IPR051402">
    <property type="entry name" value="KPR-Related"/>
</dbReference>
<dbReference type="InterPro" id="IPR036291">
    <property type="entry name" value="NAD(P)-bd_dom_sf"/>
</dbReference>
<dbReference type="FunFam" id="1.10.1040.10:FF:000017">
    <property type="entry name" value="2-dehydropantoate 2-reductase"/>
    <property type="match status" value="1"/>
</dbReference>
<evidence type="ECO:0000259" key="12">
    <source>
        <dbReference type="Pfam" id="PF08546"/>
    </source>
</evidence>
<keyword evidence="7 10" id="KW-0560">Oxidoreductase</keyword>